<dbReference type="FunFam" id="3.40.50.1820:FF:000061">
    <property type="entry name" value="Carboxypeptidase"/>
    <property type="match status" value="1"/>
</dbReference>
<keyword evidence="7" id="KW-0904">Protein phosphatase</keyword>
<dbReference type="PANTHER" id="PTHR47100:SF5">
    <property type="entry name" value="DUAL SPECIFICITY PROTEIN PHOSPHATASE PHS1"/>
    <property type="match status" value="1"/>
</dbReference>
<dbReference type="Gene3D" id="3.40.50.1820">
    <property type="entry name" value="alpha/beta hydrolase"/>
    <property type="match status" value="2"/>
</dbReference>
<keyword evidence="14" id="KW-1185">Reference proteome</keyword>
<dbReference type="PROSITE" id="PS00131">
    <property type="entry name" value="CARBOXYPEPT_SER_SER"/>
    <property type="match status" value="1"/>
</dbReference>
<keyword evidence="6" id="KW-0378">Hydrolase</keyword>
<keyword evidence="4" id="KW-0121">Carboxypeptidase</keyword>
<evidence type="ECO:0000256" key="5">
    <source>
        <dbReference type="ARBA" id="ARBA00022670"/>
    </source>
</evidence>
<dbReference type="Gene3D" id="6.10.250.940">
    <property type="match status" value="1"/>
</dbReference>
<feature type="compositionally biased region" description="Polar residues" evidence="9">
    <location>
        <begin position="978"/>
        <end position="987"/>
    </location>
</feature>
<dbReference type="Pfam" id="PF00450">
    <property type="entry name" value="Peptidase_S10"/>
    <property type="match status" value="1"/>
</dbReference>
<dbReference type="FunFam" id="3.90.190.10:FF:000148">
    <property type="entry name" value="Dual specificity protein phosphatase PHS1"/>
    <property type="match status" value="1"/>
</dbReference>
<feature type="region of interest" description="Disordered" evidence="9">
    <location>
        <begin position="943"/>
        <end position="962"/>
    </location>
</feature>
<dbReference type="InterPro" id="IPR001563">
    <property type="entry name" value="Peptidase_S10"/>
</dbReference>
<dbReference type="GO" id="GO:0004185">
    <property type="term" value="F:serine-type carboxypeptidase activity"/>
    <property type="evidence" value="ECO:0007669"/>
    <property type="project" value="InterPro"/>
</dbReference>
<reference evidence="13 14" key="1">
    <citation type="journal article" date="2020" name="Mol. Plant">
        <title>The Chromosome-Based Rubber Tree Genome Provides New Insights into Spurge Genome Evolution and Rubber Biosynthesis.</title>
        <authorList>
            <person name="Liu J."/>
            <person name="Shi C."/>
            <person name="Shi C.C."/>
            <person name="Li W."/>
            <person name="Zhang Q.J."/>
            <person name="Zhang Y."/>
            <person name="Li K."/>
            <person name="Lu H.F."/>
            <person name="Shi C."/>
            <person name="Zhu S.T."/>
            <person name="Xiao Z.Y."/>
            <person name="Nan H."/>
            <person name="Yue Y."/>
            <person name="Zhu X.G."/>
            <person name="Wu Y."/>
            <person name="Hong X.N."/>
            <person name="Fan G.Y."/>
            <person name="Tong Y."/>
            <person name="Zhang D."/>
            <person name="Mao C.L."/>
            <person name="Liu Y.L."/>
            <person name="Hao S.J."/>
            <person name="Liu W.Q."/>
            <person name="Lv M.Q."/>
            <person name="Zhang H.B."/>
            <person name="Liu Y."/>
            <person name="Hu-Tang G.R."/>
            <person name="Wang J.P."/>
            <person name="Wang J.H."/>
            <person name="Sun Y.H."/>
            <person name="Ni S.B."/>
            <person name="Chen W.B."/>
            <person name="Zhang X.C."/>
            <person name="Jiao Y.N."/>
            <person name="Eichler E.E."/>
            <person name="Li G.H."/>
            <person name="Liu X."/>
            <person name="Gao L.Z."/>
        </authorList>
    </citation>
    <scope>NUCLEOTIDE SEQUENCE [LARGE SCALE GENOMIC DNA]</scope>
    <source>
        <strain evidence="14">cv. GT1</strain>
        <tissue evidence="13">Leaf</tissue>
    </source>
</reference>
<feature type="region of interest" description="Disordered" evidence="9">
    <location>
        <begin position="971"/>
        <end position="1008"/>
    </location>
</feature>
<dbReference type="PRINTS" id="PR00724">
    <property type="entry name" value="CRBOXYPTASEC"/>
</dbReference>
<feature type="domain" description="Tyrosine-protein phosphatase" evidence="11">
    <location>
        <begin position="1100"/>
        <end position="1245"/>
    </location>
</feature>
<dbReference type="Proteomes" id="UP000467840">
    <property type="component" value="Chromosome 14"/>
</dbReference>
<dbReference type="Gene3D" id="3.90.190.10">
    <property type="entry name" value="Protein tyrosine phosphatase superfamily"/>
    <property type="match status" value="1"/>
</dbReference>
<dbReference type="GO" id="GO:0004721">
    <property type="term" value="F:phosphoprotein phosphatase activity"/>
    <property type="evidence" value="ECO:0007669"/>
    <property type="project" value="UniProtKB-KW"/>
</dbReference>
<comment type="caution">
    <text evidence="13">The sequence shown here is derived from an EMBL/GenBank/DDBJ whole genome shotgun (WGS) entry which is preliminary data.</text>
</comment>
<dbReference type="InterPro" id="IPR011009">
    <property type="entry name" value="Kinase-like_dom_sf"/>
</dbReference>
<keyword evidence="10" id="KW-0732">Signal</keyword>
<evidence type="ECO:0000313" key="14">
    <source>
        <dbReference type="Proteomes" id="UP000467840"/>
    </source>
</evidence>
<dbReference type="Gene3D" id="1.10.1070.11">
    <property type="entry name" value="Phosphatidylinositol 3-/4-kinase, catalytic domain"/>
    <property type="match status" value="1"/>
</dbReference>
<dbReference type="Pfam" id="PF00782">
    <property type="entry name" value="DSPc"/>
    <property type="match status" value="1"/>
</dbReference>
<feature type="signal peptide" evidence="10">
    <location>
        <begin position="1"/>
        <end position="21"/>
    </location>
</feature>
<dbReference type="InterPro" id="IPR035010">
    <property type="entry name" value="PHS1"/>
</dbReference>
<dbReference type="SUPFAM" id="SSF53474">
    <property type="entry name" value="alpha/beta-Hydrolases"/>
    <property type="match status" value="1"/>
</dbReference>
<dbReference type="InterPro" id="IPR016130">
    <property type="entry name" value="Tyr_Pase_AS"/>
</dbReference>
<dbReference type="InterPro" id="IPR029021">
    <property type="entry name" value="Prot-tyrosine_phosphatase-like"/>
</dbReference>
<evidence type="ECO:0008006" key="15">
    <source>
        <dbReference type="Google" id="ProtNLM"/>
    </source>
</evidence>
<name>A0A6A6MHT8_HEVBR</name>
<dbReference type="InterPro" id="IPR015275">
    <property type="entry name" value="Actin-fragmin_kin_cat_dom"/>
</dbReference>
<dbReference type="InterPro" id="IPR018202">
    <property type="entry name" value="Ser_caboxypep_ser_AS"/>
</dbReference>
<evidence type="ECO:0000256" key="9">
    <source>
        <dbReference type="SAM" id="MobiDB-lite"/>
    </source>
</evidence>
<evidence type="ECO:0000259" key="12">
    <source>
        <dbReference type="PROSITE" id="PS50056"/>
    </source>
</evidence>
<feature type="compositionally biased region" description="Basic and acidic residues" evidence="9">
    <location>
        <begin position="413"/>
        <end position="424"/>
    </location>
</feature>
<gene>
    <name evidence="13" type="ORF">GH714_024975</name>
</gene>
<dbReference type="PROSITE" id="PS00383">
    <property type="entry name" value="TYR_PHOSPHATASE_1"/>
    <property type="match status" value="1"/>
</dbReference>
<accession>A0A6A6MHT8</accession>
<sequence length="1324" mass="147962">MYSQTWRAVAVASLAVQLCISMGVESSSSSLSHSDKIIRLPGQPLVGFQQFSGYVTVNDEKHRALFYYFVEAEIDPASKPLVLWLNGGPGCSSLGVGAFSENGPFRPNGKVLVRNECSWNREANMLYLETPVGVGFSYATNSSSYVAVDDEATARDNVVFLQRWFNKFPQYRHRDLFITGESYAGHYIPQLAKLMIEINRKEKLFHLKGIALGNPVLEFATDFNSRAEYLWSHGLISDSTYKMFTAACNYSRFVSEYYRDSVSTICSHVMSLVNTETSRFVDKYDVTLDVCIPSILSQSKVLRPQQVSERIDVCVDDETMNYLNRKDVQKALHARLVGVGKWEWDQDSVIPLTGSRTLVHRLAKDLGLNTTVPYRAWFAGKQVGGWTQVYGEILSFATIRGASHEAPYSQPERSLDKEEERELDLGSNEPDTPLPLTVTSRVLYMLGDITTGPAHRFAQWLELVRKSGKYRTSGFPRSPLGLQSMPSGAGDFLVDAKSDPPPEHAPVISLWERLGKAAVLDIEPSSFSWQMLSSLHHTEHSSSTEQSEDEINKALEVTVNSGGVVFFALFNQPGNNDSSSNEAAAVIKFSSSRMATQSERLGYEFAKWLGVQTPQVIHNCSTEWLQIKEAAEKARMTATSEGDEVVEVTCSELLEALDLSRCLLLMSYIHGSPLLESSTTFESREIAEKTAAALGRVLMLDLVIRNEDRLPCRELRWRGNTANLLLADKMISANMNALEDVFDSAIDRYRPRMTRALQKERRATSVDSRLNSHEPGIVSQGSDLSEVTESPKSSNNSLKSQTSNESIFSELHKFHIVAIDSGVPRRPPAGKRANDQANYPKLVELLLNSSDYSSNLLYEITGGKLGFSLQDTNTTDIRVTEITSVVQEFRSGFRVALRDLQNFHIFLLTLHQKLDSLLRAFLNISNKTSGDFDREDMVVPESPLHVGVHCPSPPKPSKDRFVNDIHQDFSDSELQKTAPRSSSSGNKESSDIRSPMSRENWHGKFSKGNGEPLHSLRLTTKLRDIHKFAKIDTESNKELEQWNEMLRNDAIKLCQENNFNTGFFEGNDNNCVVDAYELKVRLEHILERISLISDAGNTEKPSLITNSLFIGGALAARSIYTLQHVGITHILCLCANEIGQSDSQYPDLFEYRNYSICDNEDANISTIFEEASDFIDRVESIGGRVLVHCFEGKSRSATLVLAYLMLKKNFTLLEAWNALRRVHRRAQPNDGFARSLLDLDRKLHGKVSMEWQQRKPTMKVCPICGKNAGLSTSSLKLHLQKSHKKLSSGSVDSAMTMEIQKALDALKMTRVGSVSPTGSSSAMD</sequence>
<protein>
    <recommendedName>
        <fullName evidence="15">Carboxypeptidase</fullName>
    </recommendedName>
</protein>
<feature type="region of interest" description="Disordered" evidence="9">
    <location>
        <begin position="405"/>
        <end position="433"/>
    </location>
</feature>
<dbReference type="GO" id="GO:0006508">
    <property type="term" value="P:proteolysis"/>
    <property type="evidence" value="ECO:0007669"/>
    <property type="project" value="UniProtKB-KW"/>
</dbReference>
<feature type="domain" description="Tyrosine specific protein phosphatases" evidence="12">
    <location>
        <begin position="1165"/>
        <end position="1221"/>
    </location>
</feature>
<dbReference type="InterPro" id="IPR029058">
    <property type="entry name" value="AB_hydrolase_fold"/>
</dbReference>
<evidence type="ECO:0000256" key="10">
    <source>
        <dbReference type="SAM" id="SignalP"/>
    </source>
</evidence>
<proteinExistence type="inferred from homology"/>
<keyword evidence="5" id="KW-0645">Protease</keyword>
<dbReference type="PROSITE" id="PS50056">
    <property type="entry name" value="TYR_PHOSPHATASE_2"/>
    <property type="match status" value="1"/>
</dbReference>
<dbReference type="PANTHER" id="PTHR47100">
    <property type="entry name" value="DUAL SPECIFICITY PROTEIN PHOSPHATASE PHS1"/>
    <property type="match status" value="1"/>
</dbReference>
<dbReference type="SUPFAM" id="SSF56112">
    <property type="entry name" value="Protein kinase-like (PK-like)"/>
    <property type="match status" value="1"/>
</dbReference>
<dbReference type="CDD" id="cd14498">
    <property type="entry name" value="DSP"/>
    <property type="match status" value="1"/>
</dbReference>
<dbReference type="InterPro" id="IPR000387">
    <property type="entry name" value="Tyr_Pase_dom"/>
</dbReference>
<evidence type="ECO:0000256" key="6">
    <source>
        <dbReference type="ARBA" id="ARBA00022801"/>
    </source>
</evidence>
<comment type="subcellular location">
    <subcellularLocation>
        <location evidence="1">Secreted</location>
    </subcellularLocation>
</comment>
<evidence type="ECO:0000256" key="2">
    <source>
        <dbReference type="ARBA" id="ARBA00009431"/>
    </source>
</evidence>
<keyword evidence="3" id="KW-0964">Secreted</keyword>
<dbReference type="SMART" id="SM00195">
    <property type="entry name" value="DSPc"/>
    <property type="match status" value="1"/>
</dbReference>
<feature type="chain" id="PRO_5025562101" description="Carboxypeptidase" evidence="10">
    <location>
        <begin position="22"/>
        <end position="1324"/>
    </location>
</feature>
<dbReference type="Pfam" id="PF09192">
    <property type="entry name" value="Act-Frag_cataly"/>
    <property type="match status" value="1"/>
</dbReference>
<dbReference type="GO" id="GO:0009737">
    <property type="term" value="P:response to abscisic acid"/>
    <property type="evidence" value="ECO:0007669"/>
    <property type="project" value="InterPro"/>
</dbReference>
<dbReference type="SUPFAM" id="SSF52799">
    <property type="entry name" value="(Phosphotyrosine protein) phosphatases II"/>
    <property type="match status" value="1"/>
</dbReference>
<dbReference type="InterPro" id="IPR000340">
    <property type="entry name" value="Dual-sp_phosphatase_cat-dom"/>
</dbReference>
<evidence type="ECO:0000256" key="7">
    <source>
        <dbReference type="ARBA" id="ARBA00022912"/>
    </source>
</evidence>
<comment type="similarity">
    <text evidence="2">Belongs to the peptidase S10 family.</text>
</comment>
<evidence type="ECO:0000256" key="3">
    <source>
        <dbReference type="ARBA" id="ARBA00022525"/>
    </source>
</evidence>
<keyword evidence="8" id="KW-0325">Glycoprotein</keyword>
<feature type="region of interest" description="Disordered" evidence="9">
    <location>
        <begin position="757"/>
        <end position="802"/>
    </location>
</feature>
<dbReference type="GO" id="GO:0005576">
    <property type="term" value="C:extracellular region"/>
    <property type="evidence" value="ECO:0007669"/>
    <property type="project" value="UniProtKB-SubCell"/>
</dbReference>
<evidence type="ECO:0000259" key="11">
    <source>
        <dbReference type="PROSITE" id="PS50054"/>
    </source>
</evidence>
<feature type="compositionally biased region" description="Polar residues" evidence="9">
    <location>
        <begin position="779"/>
        <end position="802"/>
    </location>
</feature>
<dbReference type="PROSITE" id="PS50054">
    <property type="entry name" value="TYR_PHOSPHATASE_DUAL"/>
    <property type="match status" value="1"/>
</dbReference>
<evidence type="ECO:0000256" key="4">
    <source>
        <dbReference type="ARBA" id="ARBA00022645"/>
    </source>
</evidence>
<organism evidence="13 14">
    <name type="scientific">Hevea brasiliensis</name>
    <name type="common">Para rubber tree</name>
    <name type="synonym">Siphonia brasiliensis</name>
    <dbReference type="NCBI Taxonomy" id="3981"/>
    <lineage>
        <taxon>Eukaryota</taxon>
        <taxon>Viridiplantae</taxon>
        <taxon>Streptophyta</taxon>
        <taxon>Embryophyta</taxon>
        <taxon>Tracheophyta</taxon>
        <taxon>Spermatophyta</taxon>
        <taxon>Magnoliopsida</taxon>
        <taxon>eudicotyledons</taxon>
        <taxon>Gunneridae</taxon>
        <taxon>Pentapetalae</taxon>
        <taxon>rosids</taxon>
        <taxon>fabids</taxon>
        <taxon>Malpighiales</taxon>
        <taxon>Euphorbiaceae</taxon>
        <taxon>Crotonoideae</taxon>
        <taxon>Micrandreae</taxon>
        <taxon>Hevea</taxon>
    </lineage>
</organism>
<dbReference type="EMBL" id="JAAGAX010000006">
    <property type="protein sequence ID" value="KAF2311579.1"/>
    <property type="molecule type" value="Genomic_DNA"/>
</dbReference>
<evidence type="ECO:0000256" key="1">
    <source>
        <dbReference type="ARBA" id="ARBA00004613"/>
    </source>
</evidence>
<dbReference type="InterPro" id="IPR033124">
    <property type="entry name" value="Ser_caboxypep_his_AS"/>
</dbReference>
<dbReference type="InterPro" id="IPR036940">
    <property type="entry name" value="PI3/4_kinase_cat_sf"/>
</dbReference>
<evidence type="ECO:0000256" key="8">
    <source>
        <dbReference type="ARBA" id="ARBA00023180"/>
    </source>
</evidence>
<evidence type="ECO:0000313" key="13">
    <source>
        <dbReference type="EMBL" id="KAF2311579.1"/>
    </source>
</evidence>
<dbReference type="InterPro" id="IPR020422">
    <property type="entry name" value="TYR_PHOSPHATASE_DUAL_dom"/>
</dbReference>
<dbReference type="GO" id="GO:0043622">
    <property type="term" value="P:cortical microtubule organization"/>
    <property type="evidence" value="ECO:0007669"/>
    <property type="project" value="InterPro"/>
</dbReference>
<dbReference type="PROSITE" id="PS00560">
    <property type="entry name" value="CARBOXYPEPT_SER_HIS"/>
    <property type="match status" value="1"/>
</dbReference>